<dbReference type="InterPro" id="IPR023058">
    <property type="entry name" value="PPIase_PpiC_CS"/>
</dbReference>
<protein>
    <recommendedName>
        <fullName evidence="9">Periplasmic chaperone PpiD</fullName>
    </recommendedName>
    <alternativeName>
        <fullName evidence="10">Periplasmic folding chaperone</fullName>
    </alternativeName>
</protein>
<name>A0A450U955_9GAMM</name>
<evidence type="ECO:0000256" key="5">
    <source>
        <dbReference type="ARBA" id="ARBA00022989"/>
    </source>
</evidence>
<proteinExistence type="inferred from homology"/>
<sequence length="648" mass="73818">MLQDIRDRAQGWIAWLVVLFISIPFALWGVHEYLGSDPNIPVAEIDGDELGLRAFQQAYRQRQTQLQNLFGTDFDFRILDEKELKKSTLNELIHEEVLLRRGTDEGLRIGDEQLAEVIQSQQDFQDEGRFSDALYQQWLRMSGYTANGFEHEYRRALLIDQIRRAIIETALVSEKDVENTLKLKAQKRIVSLLTIPKTRYLGNQVTEEAIFDYYETNRAEFATTERISVNYLELSLDDLADVSEPTEEDLHTLYENQKADYIEPEQRQVRHILIGLEPDADETTVAAAREKLEKIKLRLKKGDAFEDLAKEYSEDIASSSRGGDLGFFGPGVMDPQFETAVYSLVQGEISEAVRSRFGLHLIELTGIRPSTVHLFEEVREKLRQDFQRHRKEQQFFDQAEQLASLTFENPDTLAVAADALGLAVKETGFFDRAGSEHFGGERSGNDTPNEIIKNNKFIEAAFSEDVLNDENNSEPVELSEYRVVVLHKKDHQPASPKPIEMVRDEISAILDDNQALERATQLGKRLVIQLQNSADLVSIGKTHELTLRQNVEIDREGISETREITNKVFRMAHPDSNHIVYDSLTTTAGDFIVIALHEVIDGDPADNDTALRSATRNSLASTYGSEEYRTYVRTLRSGAEIRLYENNL</sequence>
<feature type="transmembrane region" description="Helical" evidence="12">
    <location>
        <begin position="12"/>
        <end position="30"/>
    </location>
</feature>
<keyword evidence="6 12" id="KW-0472">Membrane</keyword>
<evidence type="ECO:0000256" key="3">
    <source>
        <dbReference type="ARBA" id="ARBA00022519"/>
    </source>
</evidence>
<dbReference type="InterPro" id="IPR000297">
    <property type="entry name" value="PPIase_PpiC"/>
</dbReference>
<dbReference type="Pfam" id="PF00639">
    <property type="entry name" value="Rotamase"/>
    <property type="match status" value="1"/>
</dbReference>
<evidence type="ECO:0000256" key="8">
    <source>
        <dbReference type="ARBA" id="ARBA00038408"/>
    </source>
</evidence>
<dbReference type="InterPro" id="IPR052029">
    <property type="entry name" value="PpiD_chaperone"/>
</dbReference>
<dbReference type="GO" id="GO:0003755">
    <property type="term" value="F:peptidyl-prolyl cis-trans isomerase activity"/>
    <property type="evidence" value="ECO:0007669"/>
    <property type="project" value="UniProtKB-KW"/>
</dbReference>
<reference evidence="14" key="1">
    <citation type="submission" date="2019-02" db="EMBL/GenBank/DDBJ databases">
        <authorList>
            <person name="Gruber-Vodicka R. H."/>
            <person name="Seah K. B. B."/>
        </authorList>
    </citation>
    <scope>NUCLEOTIDE SEQUENCE</scope>
    <source>
        <strain evidence="14">BECK_M7</strain>
    </source>
</reference>
<evidence type="ECO:0000256" key="1">
    <source>
        <dbReference type="ARBA" id="ARBA00004382"/>
    </source>
</evidence>
<comment type="similarity">
    <text evidence="8">Belongs to the PpiD chaperone family.</text>
</comment>
<dbReference type="GO" id="GO:0005886">
    <property type="term" value="C:plasma membrane"/>
    <property type="evidence" value="ECO:0007669"/>
    <property type="project" value="UniProtKB-SubCell"/>
</dbReference>
<evidence type="ECO:0000256" key="9">
    <source>
        <dbReference type="ARBA" id="ARBA00040743"/>
    </source>
</evidence>
<dbReference type="PROSITE" id="PS50198">
    <property type="entry name" value="PPIC_PPIASE_2"/>
    <property type="match status" value="1"/>
</dbReference>
<dbReference type="Gene3D" id="3.10.50.40">
    <property type="match status" value="1"/>
</dbReference>
<keyword evidence="3" id="KW-0997">Cell inner membrane</keyword>
<dbReference type="PROSITE" id="PS01096">
    <property type="entry name" value="PPIC_PPIASE_1"/>
    <property type="match status" value="1"/>
</dbReference>
<evidence type="ECO:0000256" key="11">
    <source>
        <dbReference type="PROSITE-ProRule" id="PRU00278"/>
    </source>
</evidence>
<evidence type="ECO:0000259" key="13">
    <source>
        <dbReference type="PROSITE" id="PS50198"/>
    </source>
</evidence>
<gene>
    <name evidence="14" type="ORF">BECKLFY1418B_GA0070995_10118</name>
</gene>
<accession>A0A450U955</accession>
<evidence type="ECO:0000256" key="12">
    <source>
        <dbReference type="SAM" id="Phobius"/>
    </source>
</evidence>
<keyword evidence="5 12" id="KW-1133">Transmembrane helix</keyword>
<dbReference type="PANTHER" id="PTHR47529">
    <property type="entry name" value="PEPTIDYL-PROLYL CIS-TRANS ISOMERASE D"/>
    <property type="match status" value="1"/>
</dbReference>
<evidence type="ECO:0000256" key="2">
    <source>
        <dbReference type="ARBA" id="ARBA00022475"/>
    </source>
</evidence>
<evidence type="ECO:0000256" key="7">
    <source>
        <dbReference type="ARBA" id="ARBA00023186"/>
    </source>
</evidence>
<dbReference type="AlphaFoldDB" id="A0A450U955"/>
<dbReference type="Pfam" id="PF13624">
    <property type="entry name" value="SurA_N_3"/>
    <property type="match status" value="1"/>
</dbReference>
<dbReference type="Gene3D" id="1.10.4030.10">
    <property type="entry name" value="Porin chaperone SurA, peptide-binding domain"/>
    <property type="match status" value="1"/>
</dbReference>
<dbReference type="InterPro" id="IPR046357">
    <property type="entry name" value="PPIase_dom_sf"/>
</dbReference>
<evidence type="ECO:0000256" key="6">
    <source>
        <dbReference type="ARBA" id="ARBA00023136"/>
    </source>
</evidence>
<keyword evidence="2" id="KW-1003">Cell membrane</keyword>
<evidence type="ECO:0000256" key="4">
    <source>
        <dbReference type="ARBA" id="ARBA00022692"/>
    </source>
</evidence>
<keyword evidence="7" id="KW-0143">Chaperone</keyword>
<evidence type="ECO:0000313" key="14">
    <source>
        <dbReference type="EMBL" id="VFJ88570.1"/>
    </source>
</evidence>
<dbReference type="EMBL" id="CAADFF010000011">
    <property type="protein sequence ID" value="VFJ88570.1"/>
    <property type="molecule type" value="Genomic_DNA"/>
</dbReference>
<organism evidence="14">
    <name type="scientific">Candidatus Kentrum sp. LFY</name>
    <dbReference type="NCBI Taxonomy" id="2126342"/>
    <lineage>
        <taxon>Bacteria</taxon>
        <taxon>Pseudomonadati</taxon>
        <taxon>Pseudomonadota</taxon>
        <taxon>Gammaproteobacteria</taxon>
        <taxon>Candidatus Kentrum</taxon>
    </lineage>
</organism>
<dbReference type="InterPro" id="IPR027304">
    <property type="entry name" value="Trigger_fact/SurA_dom_sf"/>
</dbReference>
<comment type="subcellular location">
    <subcellularLocation>
        <location evidence="1">Cell inner membrane</location>
        <topology evidence="1">Single-pass type II membrane protein</topology>
        <orientation evidence="1">Periplasmic side</orientation>
    </subcellularLocation>
</comment>
<dbReference type="SUPFAM" id="SSF109998">
    <property type="entry name" value="Triger factor/SurA peptide-binding domain-like"/>
    <property type="match status" value="1"/>
</dbReference>
<feature type="domain" description="PpiC" evidence="13">
    <location>
        <begin position="264"/>
        <end position="366"/>
    </location>
</feature>
<keyword evidence="11" id="KW-0697">Rotamase</keyword>
<dbReference type="PANTHER" id="PTHR47529:SF1">
    <property type="entry name" value="PERIPLASMIC CHAPERONE PPID"/>
    <property type="match status" value="1"/>
</dbReference>
<keyword evidence="4 12" id="KW-0812">Transmembrane</keyword>
<dbReference type="SUPFAM" id="SSF54534">
    <property type="entry name" value="FKBP-like"/>
    <property type="match status" value="1"/>
</dbReference>
<evidence type="ECO:0000256" key="10">
    <source>
        <dbReference type="ARBA" id="ARBA00042775"/>
    </source>
</evidence>
<keyword evidence="11 14" id="KW-0413">Isomerase</keyword>